<dbReference type="EMBL" id="JAIBOA010000004">
    <property type="protein sequence ID" value="MBW8482251.1"/>
    <property type="molecule type" value="Genomic_DNA"/>
</dbReference>
<dbReference type="CDD" id="cd07043">
    <property type="entry name" value="STAS_anti-anti-sigma_factors"/>
    <property type="match status" value="1"/>
</dbReference>
<dbReference type="Pfam" id="PF01740">
    <property type="entry name" value="STAS"/>
    <property type="match status" value="1"/>
</dbReference>
<evidence type="ECO:0000313" key="2">
    <source>
        <dbReference type="EMBL" id="MBW8482251.1"/>
    </source>
</evidence>
<gene>
    <name evidence="2" type="ORF">K1Y72_07720</name>
</gene>
<reference evidence="2 3" key="1">
    <citation type="submission" date="2021-07" db="EMBL/GenBank/DDBJ databases">
        <title>Actinomadura sp. PM05-2 isolated from lichen.</title>
        <authorList>
            <person name="Somphong A."/>
            <person name="Phongsopitanun W."/>
            <person name="Tanasupawat S."/>
            <person name="Peongsungnone V."/>
        </authorList>
    </citation>
    <scope>NUCLEOTIDE SEQUENCE [LARGE SCALE GENOMIC DNA]</scope>
    <source>
        <strain evidence="2 3">PM05-2</strain>
    </source>
</reference>
<dbReference type="SUPFAM" id="SSF52091">
    <property type="entry name" value="SpoIIaa-like"/>
    <property type="match status" value="1"/>
</dbReference>
<accession>A0ABS7FPG6</accession>
<sequence length="159" mass="17507">MHFADIGQVMPADRDGEWTYMTAGDEPAYHDDFGDAFDDPGEYALFTAGVEFYDHVVVVELAGVLDRETGEQAAAVIRSFWPGPDAALVLDLEGLVHLDRRGATVLLRVRRYARASATLLVLAGLHGEVAEQLERYGLIRHFEVVPDHASALELAGQER</sequence>
<keyword evidence="3" id="KW-1185">Reference proteome</keyword>
<dbReference type="InterPro" id="IPR002645">
    <property type="entry name" value="STAS_dom"/>
</dbReference>
<evidence type="ECO:0000313" key="3">
    <source>
        <dbReference type="Proteomes" id="UP000774570"/>
    </source>
</evidence>
<proteinExistence type="predicted"/>
<dbReference type="Gene3D" id="3.30.750.24">
    <property type="entry name" value="STAS domain"/>
    <property type="match status" value="1"/>
</dbReference>
<organism evidence="2 3">
    <name type="scientific">Actinomadura parmotrematis</name>
    <dbReference type="NCBI Taxonomy" id="2864039"/>
    <lineage>
        <taxon>Bacteria</taxon>
        <taxon>Bacillati</taxon>
        <taxon>Actinomycetota</taxon>
        <taxon>Actinomycetes</taxon>
        <taxon>Streptosporangiales</taxon>
        <taxon>Thermomonosporaceae</taxon>
        <taxon>Actinomadura</taxon>
    </lineage>
</organism>
<feature type="domain" description="STAS" evidence="1">
    <location>
        <begin position="46"/>
        <end position="155"/>
    </location>
</feature>
<protein>
    <submittedName>
        <fullName evidence="2">STAS domain-containing protein</fullName>
    </submittedName>
</protein>
<dbReference type="Proteomes" id="UP000774570">
    <property type="component" value="Unassembled WGS sequence"/>
</dbReference>
<evidence type="ECO:0000259" key="1">
    <source>
        <dbReference type="PROSITE" id="PS50801"/>
    </source>
</evidence>
<comment type="caution">
    <text evidence="2">The sequence shown here is derived from an EMBL/GenBank/DDBJ whole genome shotgun (WGS) entry which is preliminary data.</text>
</comment>
<dbReference type="RefSeq" id="WP_220164670.1">
    <property type="nucleotide sequence ID" value="NZ_JAIBOA010000004.1"/>
</dbReference>
<dbReference type="PROSITE" id="PS50801">
    <property type="entry name" value="STAS"/>
    <property type="match status" value="1"/>
</dbReference>
<dbReference type="InterPro" id="IPR036513">
    <property type="entry name" value="STAS_dom_sf"/>
</dbReference>
<name>A0ABS7FPG6_9ACTN</name>